<sequence>MRPLAPITPQGFLMTLTYIPGKDEALETSINTMQQRLADLGFDIEQASWLNPVPNVWSVHIRDRNCPACFSNGKGASRDAALASALGEYFERLACNYFFADFYLGEELANGPFVHYPNEKWFPVSESKPAGLLDDYLWQHYDPQQDLDIATLIDVQSGNPQRGICALPFERQSDGKLVYIPMNIIGNLYVSNGMSAGNSKTEARTQALSECFERYVKNKIIAECISLPEIPATVLARFPKVQQAIAALEAEGFPITCFDASLGGRYPVICVTLFNPQNGGCFASFGAHPRFEVALERTVTELLQGRSLKDLDIFPSPSFNNDEVADHTNLETHFIDSSGLVSWDLFRETADFPFSDWNFSGSTEEEFAHLLGKFHDENAEVYIADYSHLQTYACRVLVPGYSEIYPVDDLSFANNNRAMKLRALLEQWLHAATDKQKAAQVLAEIDALDLDEFQPLDQLLCLAVDANSAWATLRIGELRCLLALALNELQDAYDWAQWTVDFNAYGITAEKQPRLRFYHTLLALLQMQEEDREAEEYLPKFRRMFTEHDVALALAHIKGQKAAYDLPKTGGLLNFNKHQSLLQAYAKLQKAKAAFKDWRTI</sequence>
<dbReference type="InterPro" id="IPR003776">
    <property type="entry name" value="YcaO-like_dom"/>
</dbReference>
<dbReference type="NCBIfam" id="NF040716">
    <property type="entry name" value="YcaO_for_S12"/>
    <property type="match status" value="1"/>
</dbReference>
<keyword evidence="3" id="KW-1185">Reference proteome</keyword>
<evidence type="ECO:0000313" key="3">
    <source>
        <dbReference type="Proteomes" id="UP000676428"/>
    </source>
</evidence>
<feature type="domain" description="YcaO" evidence="1">
    <location>
        <begin position="73"/>
        <end position="434"/>
    </location>
</feature>
<dbReference type="Proteomes" id="UP000676428">
    <property type="component" value="Chromosome"/>
</dbReference>
<dbReference type="Gene3D" id="3.30.1330.230">
    <property type="match status" value="1"/>
</dbReference>
<proteinExistence type="predicted"/>
<dbReference type="Pfam" id="PF02624">
    <property type="entry name" value="YcaO"/>
    <property type="match status" value="1"/>
</dbReference>
<organism evidence="2 3">
    <name type="scientific">Shewanella dokdonensis</name>
    <dbReference type="NCBI Taxonomy" id="712036"/>
    <lineage>
        <taxon>Bacteria</taxon>
        <taxon>Pseudomonadati</taxon>
        <taxon>Pseudomonadota</taxon>
        <taxon>Gammaproteobacteria</taxon>
        <taxon>Alteromonadales</taxon>
        <taxon>Shewanellaceae</taxon>
        <taxon>Shewanella</taxon>
    </lineage>
</organism>
<dbReference type="PANTHER" id="PTHR37809">
    <property type="entry name" value="RIBOSOMAL PROTEIN S12 METHYLTHIOTRANSFERASE ACCESSORY FACTOR YCAO"/>
    <property type="match status" value="1"/>
</dbReference>
<dbReference type="PANTHER" id="PTHR37809:SF1">
    <property type="entry name" value="RIBOSOMAL PROTEIN S12 METHYLTHIOTRANSFERASE ACCESSORY FACTOR YCAO"/>
    <property type="match status" value="1"/>
</dbReference>
<dbReference type="PROSITE" id="PS51664">
    <property type="entry name" value="YCAO"/>
    <property type="match status" value="1"/>
</dbReference>
<name>A0ABX8DFD8_9GAMM</name>
<evidence type="ECO:0000259" key="1">
    <source>
        <dbReference type="PROSITE" id="PS51664"/>
    </source>
</evidence>
<dbReference type="Pfam" id="PF18381">
    <property type="entry name" value="YcaO_C"/>
    <property type="match status" value="1"/>
</dbReference>
<accession>A0ABX8DFD8</accession>
<reference evidence="2 3" key="1">
    <citation type="journal article" date="2012" name="Int. J. Syst. Evol. Microbiol.">
        <title>Shewanella dokdonensis sp. nov., isolated from seawater.</title>
        <authorList>
            <person name="Sung H.R."/>
            <person name="Yoon J.H."/>
            <person name="Ghim S.Y."/>
        </authorList>
    </citation>
    <scope>NUCLEOTIDE SEQUENCE [LARGE SCALE GENOMIC DNA]</scope>
    <source>
        <strain evidence="2 3">DSM 23626</strain>
    </source>
</reference>
<dbReference type="EMBL" id="CP074572">
    <property type="protein sequence ID" value="QVK23438.1"/>
    <property type="molecule type" value="Genomic_DNA"/>
</dbReference>
<dbReference type="NCBIfam" id="TIGR00702">
    <property type="entry name" value="YcaO-type kinase domain"/>
    <property type="match status" value="1"/>
</dbReference>
<dbReference type="InterPro" id="IPR041080">
    <property type="entry name" value="YcaO_C"/>
</dbReference>
<evidence type="ECO:0000313" key="2">
    <source>
        <dbReference type="EMBL" id="QVK23438.1"/>
    </source>
</evidence>
<gene>
    <name evidence="2" type="ORF">KHX94_01195</name>
</gene>
<protein>
    <submittedName>
        <fullName evidence="2">YcaO-like family protein</fullName>
    </submittedName>
</protein>